<evidence type="ECO:0000313" key="8">
    <source>
        <dbReference type="EMBL" id="QPX62602.1"/>
    </source>
</evidence>
<reference evidence="8 9" key="1">
    <citation type="submission" date="2020-10" db="EMBL/GenBank/DDBJ databases">
        <authorList>
            <person name="Abad L.A."/>
            <person name="Alter J."/>
            <person name="Becerra C.Y."/>
            <person name="Boehle J."/>
            <person name="Bustos B."/>
            <person name="Connatser B.I."/>
            <person name="Cutright B."/>
            <person name="Gavin J."/>
            <person name="Gomez A.P."/>
            <person name="Grabar K."/>
            <person name="Hur E.Y."/>
            <person name="Ioh M.T."/>
            <person name="Joya-Campos L."/>
            <person name="Lauhon H.N."/>
            <person name="Lee S."/>
            <person name="Maranan R.T."/>
            <person name="Park Y.G."/>
            <person name="Priest M."/>
            <person name="Samuels S.O."/>
            <person name="Sarameh Y.J."/>
            <person name="Schreiber J.M."/>
            <person name="Shepard L."/>
            <person name="Sheth K.J."/>
            <person name="Silva C.A."/>
            <person name="Smyers G.M."/>
            <person name="Tam S."/>
            <person name="Tamura C.M."/>
            <person name="Wucher D.E."/>
            <person name="Donachie S.P."/>
            <person name="Reed F.A."/>
            <person name="Palecanda S."/>
            <person name="Chong R.A."/>
            <person name="Porter M.L."/>
            <person name="Garlena R.A."/>
            <person name="Russell D.A."/>
            <person name="Jacobs-Sera D."/>
            <person name="Hatfull G.F."/>
        </authorList>
    </citation>
    <scope>NUCLEOTIDE SEQUENCE [LARGE SCALE GENOMIC DNA]</scope>
</reference>
<dbReference type="KEGG" id="vg:77923981"/>
<dbReference type="Pfam" id="PF13155">
    <property type="entry name" value="Toprim_2"/>
    <property type="match status" value="1"/>
</dbReference>
<feature type="domain" description="Toprim" evidence="7">
    <location>
        <begin position="232"/>
        <end position="312"/>
    </location>
</feature>
<protein>
    <submittedName>
        <fullName evidence="8">DNA primase</fullName>
    </submittedName>
</protein>
<dbReference type="SMART" id="SM00493">
    <property type="entry name" value="TOPRIM"/>
    <property type="match status" value="1"/>
</dbReference>
<dbReference type="Proteomes" id="UP000595472">
    <property type="component" value="Segment"/>
</dbReference>
<evidence type="ECO:0000256" key="1">
    <source>
        <dbReference type="ARBA" id="ARBA00022478"/>
    </source>
</evidence>
<dbReference type="SUPFAM" id="SSF56731">
    <property type="entry name" value="DNA primase core"/>
    <property type="match status" value="1"/>
</dbReference>
<proteinExistence type="predicted"/>
<dbReference type="PANTHER" id="PTHR30313">
    <property type="entry name" value="DNA PRIMASE"/>
    <property type="match status" value="1"/>
</dbReference>
<keyword evidence="9" id="KW-1185">Reference proteome</keyword>
<keyword evidence="1" id="KW-0240">DNA-directed RNA polymerase</keyword>
<keyword evidence="2" id="KW-0639">Primosome</keyword>
<dbReference type="RefSeq" id="YP_010648541.1">
    <property type="nucleotide sequence ID" value="NC_070760.1"/>
</dbReference>
<sequence>MPTINAGVASRAASATAQKKSKIYKPDTVRAAFSEWFVPNWSEDDDGNIRSFCPICEDPDTSKSPSAMFKPETGVWNCLKGNHGGSIVRLAADLKKERGWDIRSAAMRAKHQDPEYREKTSNRLTEARTAPNTGKVIANVDEMLALSERLLDNKAALTALTQARGFTRETIVKWHIGFDGQRYTFPVRNARDEVINVRKYLLNAGAASDKMINIPGHGHAAIFGLSILQKSDTIVITEGETDCILLNQIGIPAVTHTAGANTFRPQWGPLFADKQVYICYDNDKAGKDGARKVKKALENYAESVTIVDIPLDFKGADVTDYIHKEGFTADDFRQLMDEAAQRAGAVEALRPIAETGKRVGLIESMAEENQNETLQLEVSVAGRQQEPFTAPKIIEATCDMSKGAACTVCPVSAKNGSKTVEIRADNEALFRFVDSTEDRRKKLLRELVGARCSDRVEFDVPEDYHIEEILVQPSIDDRRDNESQTPQKRTMFLVGSHNSPVNEKRRVVGRNTVDPKTGKLRFMVWKSEQVELDIDNFQMSEEEADELEELFSPEPGQSSLEKCLEIAEDMAQNVTHIYGRGILHVAYDLVWHSVLAFNVNGLNVEKGWLEMLVVGDTRTGKSEIAKSLVSHYNSGQLLSCEGMSFPGIVGGVQQIDNRWHMTWGAVPMNDRRLVVLDEVSGLKEKNIIEQMSSIRSSGIAQITKIQSEETSARTRLIWIGNPADGSSLADNPDLGLHAMRTLVPANEDIARFDFVTAAQKGEVADDIINSGFNESVDPAYPAEVCERLIKWVWSLGRDQVYVSPQAASAAVAAASDLGSRYVSDPPLIQSENVRYKVLRIAAALAARTFSRDKRGRLAVKSEHVKSAVAFLDMIYSQESIGYARRSRRAILAKKRAEERRFATKAMLKANEATILHTLRSVGGRTFRQADFKMMGSMSDEEALAAVQKLLSWSMVQMKSRGDISMDPQLVSILREIEDEEDDLL</sequence>
<dbReference type="InterPro" id="IPR050219">
    <property type="entry name" value="DnaG_primase"/>
</dbReference>
<evidence type="ECO:0000256" key="5">
    <source>
        <dbReference type="ARBA" id="ARBA00022705"/>
    </source>
</evidence>
<gene>
    <name evidence="8" type="primary">50</name>
    <name evidence="8" type="ORF">SEA_WOLLYPOG_50</name>
</gene>
<dbReference type="PROSITE" id="PS50880">
    <property type="entry name" value="TOPRIM"/>
    <property type="match status" value="1"/>
</dbReference>
<keyword evidence="3" id="KW-0808">Transferase</keyword>
<dbReference type="InterPro" id="IPR006171">
    <property type="entry name" value="TOPRIM_dom"/>
</dbReference>
<evidence type="ECO:0000256" key="3">
    <source>
        <dbReference type="ARBA" id="ARBA00022679"/>
    </source>
</evidence>
<dbReference type="GO" id="GO:0016779">
    <property type="term" value="F:nucleotidyltransferase activity"/>
    <property type="evidence" value="ECO:0007669"/>
    <property type="project" value="UniProtKB-KW"/>
</dbReference>
<dbReference type="GO" id="GO:0000428">
    <property type="term" value="C:DNA-directed RNA polymerase complex"/>
    <property type="evidence" value="ECO:0007669"/>
    <property type="project" value="UniProtKB-KW"/>
</dbReference>
<dbReference type="GeneID" id="77923981"/>
<keyword evidence="5" id="KW-0235">DNA replication</keyword>
<dbReference type="GO" id="GO:0008270">
    <property type="term" value="F:zinc ion binding"/>
    <property type="evidence" value="ECO:0007669"/>
    <property type="project" value="InterPro"/>
</dbReference>
<dbReference type="CDD" id="cd01029">
    <property type="entry name" value="TOPRIM_primases"/>
    <property type="match status" value="1"/>
</dbReference>
<name>A0A7T3KC93_9CAUD</name>
<evidence type="ECO:0000256" key="4">
    <source>
        <dbReference type="ARBA" id="ARBA00022695"/>
    </source>
</evidence>
<dbReference type="Gene3D" id="3.90.580.10">
    <property type="entry name" value="Zinc finger, CHC2-type domain"/>
    <property type="match status" value="1"/>
</dbReference>
<accession>A0A7T3KC93</accession>
<dbReference type="GO" id="GO:0006269">
    <property type="term" value="P:DNA replication, synthesis of primer"/>
    <property type="evidence" value="ECO:0007669"/>
    <property type="project" value="UniProtKB-KW"/>
</dbReference>
<evidence type="ECO:0000256" key="2">
    <source>
        <dbReference type="ARBA" id="ARBA00022515"/>
    </source>
</evidence>
<organism evidence="8 9">
    <name type="scientific">Arthrobacter phage Wollypog</name>
    <dbReference type="NCBI Taxonomy" id="2790985"/>
    <lineage>
        <taxon>Viruses</taxon>
        <taxon>Duplodnaviria</taxon>
        <taxon>Heunggongvirae</taxon>
        <taxon>Uroviricota</taxon>
        <taxon>Caudoviricetes</taxon>
        <taxon>Wollypogvirus</taxon>
        <taxon>Wollypogvirus wollypog</taxon>
    </lineage>
</organism>
<dbReference type="Gene3D" id="3.40.1360.10">
    <property type="match status" value="1"/>
</dbReference>
<evidence type="ECO:0000256" key="6">
    <source>
        <dbReference type="ARBA" id="ARBA00023163"/>
    </source>
</evidence>
<dbReference type="Gene3D" id="3.40.50.300">
    <property type="entry name" value="P-loop containing nucleotide triphosphate hydrolases"/>
    <property type="match status" value="1"/>
</dbReference>
<dbReference type="SUPFAM" id="SSF52540">
    <property type="entry name" value="P-loop containing nucleoside triphosphate hydrolases"/>
    <property type="match status" value="1"/>
</dbReference>
<dbReference type="PANTHER" id="PTHR30313:SF2">
    <property type="entry name" value="DNA PRIMASE"/>
    <property type="match status" value="1"/>
</dbReference>
<keyword evidence="4" id="KW-0548">Nucleotidyltransferase</keyword>
<dbReference type="InterPro" id="IPR034154">
    <property type="entry name" value="TOPRIM_DnaG/twinkle"/>
</dbReference>
<dbReference type="InterPro" id="IPR036977">
    <property type="entry name" value="DNA_primase_Znf_CHC2"/>
</dbReference>
<evidence type="ECO:0000313" key="9">
    <source>
        <dbReference type="Proteomes" id="UP000595472"/>
    </source>
</evidence>
<keyword evidence="6" id="KW-0804">Transcription</keyword>
<dbReference type="InterPro" id="IPR027417">
    <property type="entry name" value="P-loop_NTPase"/>
</dbReference>
<dbReference type="EMBL" id="MW055913">
    <property type="protein sequence ID" value="QPX62602.1"/>
    <property type="molecule type" value="Genomic_DNA"/>
</dbReference>
<dbReference type="GO" id="GO:0003677">
    <property type="term" value="F:DNA binding"/>
    <property type="evidence" value="ECO:0007669"/>
    <property type="project" value="InterPro"/>
</dbReference>
<evidence type="ECO:0000259" key="7">
    <source>
        <dbReference type="PROSITE" id="PS50880"/>
    </source>
</evidence>